<organism evidence="1 2">
    <name type="scientific">Nocardioides ginsengisoli</name>
    <dbReference type="NCBI Taxonomy" id="363868"/>
    <lineage>
        <taxon>Bacteria</taxon>
        <taxon>Bacillati</taxon>
        <taxon>Actinomycetota</taxon>
        <taxon>Actinomycetes</taxon>
        <taxon>Propionibacteriales</taxon>
        <taxon>Nocardioidaceae</taxon>
        <taxon>Nocardioides</taxon>
    </lineage>
</organism>
<evidence type="ECO:0000313" key="1">
    <source>
        <dbReference type="EMBL" id="MFD1248490.1"/>
    </source>
</evidence>
<comment type="caution">
    <text evidence="1">The sequence shown here is derived from an EMBL/GenBank/DDBJ whole genome shotgun (WGS) entry which is preliminary data.</text>
</comment>
<protein>
    <submittedName>
        <fullName evidence="1">Uncharacterized protein</fullName>
    </submittedName>
</protein>
<keyword evidence="2" id="KW-1185">Reference proteome</keyword>
<reference evidence="2" key="1">
    <citation type="journal article" date="2019" name="Int. J. Syst. Evol. Microbiol.">
        <title>The Global Catalogue of Microorganisms (GCM) 10K type strain sequencing project: providing services to taxonomists for standard genome sequencing and annotation.</title>
        <authorList>
            <consortium name="The Broad Institute Genomics Platform"/>
            <consortium name="The Broad Institute Genome Sequencing Center for Infectious Disease"/>
            <person name="Wu L."/>
            <person name="Ma J."/>
        </authorList>
    </citation>
    <scope>NUCLEOTIDE SEQUENCE [LARGE SCALE GENOMIC DNA]</scope>
    <source>
        <strain evidence="2">CCUG 52478</strain>
    </source>
</reference>
<dbReference type="EMBL" id="JBHTLX010000016">
    <property type="protein sequence ID" value="MFD1248490.1"/>
    <property type="molecule type" value="Genomic_DNA"/>
</dbReference>
<gene>
    <name evidence="1" type="ORF">ACFQ3F_11895</name>
</gene>
<dbReference type="RefSeq" id="WP_367918001.1">
    <property type="nucleotide sequence ID" value="NZ_BAABAC010000006.1"/>
</dbReference>
<evidence type="ECO:0000313" key="2">
    <source>
        <dbReference type="Proteomes" id="UP001597229"/>
    </source>
</evidence>
<sequence>MASKKDQVAEVVEGLGLGLAALGVRRVSSWKLDIEFSFSHAWREWAHADEYPSIGRAVKPDNEFWIGVTNSERRKWPVVAWRSDGADYVIDLRDRTPGEAAESLSDRPLDQWIALATPYRERLDEMIARRAAEGN</sequence>
<accession>A0ABW3W133</accession>
<proteinExistence type="predicted"/>
<dbReference type="Proteomes" id="UP001597229">
    <property type="component" value="Unassembled WGS sequence"/>
</dbReference>
<name>A0ABW3W133_9ACTN</name>